<dbReference type="RefSeq" id="WP_184916768.1">
    <property type="nucleotide sequence ID" value="NZ_JACHMO010000001.1"/>
</dbReference>
<dbReference type="Gene3D" id="3.30.750.24">
    <property type="entry name" value="STAS domain"/>
    <property type="match status" value="1"/>
</dbReference>
<proteinExistence type="predicted"/>
<accession>A0A7W9HFU9</accession>
<dbReference type="EMBL" id="JACHMO010000001">
    <property type="protein sequence ID" value="MBB5801211.1"/>
    <property type="molecule type" value="Genomic_DNA"/>
</dbReference>
<dbReference type="SUPFAM" id="SSF52091">
    <property type="entry name" value="SpoIIaa-like"/>
    <property type="match status" value="1"/>
</dbReference>
<evidence type="ECO:0000259" key="1">
    <source>
        <dbReference type="PROSITE" id="PS50801"/>
    </source>
</evidence>
<dbReference type="InterPro" id="IPR036513">
    <property type="entry name" value="STAS_dom_sf"/>
</dbReference>
<dbReference type="Proteomes" id="UP000552097">
    <property type="component" value="Unassembled WGS sequence"/>
</dbReference>
<dbReference type="AlphaFoldDB" id="A0A7W9HFU9"/>
<gene>
    <name evidence="2" type="ORF">F4560_000979</name>
</gene>
<dbReference type="InterPro" id="IPR002645">
    <property type="entry name" value="STAS_dom"/>
</dbReference>
<organism evidence="2 3">
    <name type="scientific">Saccharothrix ecbatanensis</name>
    <dbReference type="NCBI Taxonomy" id="1105145"/>
    <lineage>
        <taxon>Bacteria</taxon>
        <taxon>Bacillati</taxon>
        <taxon>Actinomycetota</taxon>
        <taxon>Actinomycetes</taxon>
        <taxon>Pseudonocardiales</taxon>
        <taxon>Pseudonocardiaceae</taxon>
        <taxon>Saccharothrix</taxon>
    </lineage>
</organism>
<keyword evidence="3" id="KW-1185">Reference proteome</keyword>
<feature type="domain" description="STAS" evidence="1">
    <location>
        <begin position="9"/>
        <end position="137"/>
    </location>
</feature>
<dbReference type="Pfam" id="PF01740">
    <property type="entry name" value="STAS"/>
    <property type="match status" value="1"/>
</dbReference>
<name>A0A7W9HFU9_9PSEU</name>
<dbReference type="PROSITE" id="PS50801">
    <property type="entry name" value="STAS"/>
    <property type="match status" value="1"/>
</dbReference>
<evidence type="ECO:0000313" key="2">
    <source>
        <dbReference type="EMBL" id="MBB5801211.1"/>
    </source>
</evidence>
<dbReference type="CDD" id="cd07043">
    <property type="entry name" value="STAS_anti-anti-sigma_factors"/>
    <property type="match status" value="1"/>
</dbReference>
<sequence>MDSGTNVWTRVETLPARRAVVVRVWGEVDHLTIESVRSAIDRGFAVAAVSHAAPSPAAGPSVVAPIEVLVLDLAQVTFFGSLGLVTLLQAREQAIGRGIRLVVVIPPGHPIRRLTRMTEVDRDLELAASVDQALAIPPVGRHHKPDPG</sequence>
<protein>
    <recommendedName>
        <fullName evidence="1">STAS domain-containing protein</fullName>
    </recommendedName>
</protein>
<reference evidence="2 3" key="1">
    <citation type="submission" date="2020-08" db="EMBL/GenBank/DDBJ databases">
        <title>Sequencing the genomes of 1000 actinobacteria strains.</title>
        <authorList>
            <person name="Klenk H.-P."/>
        </authorList>
    </citation>
    <scope>NUCLEOTIDE SEQUENCE [LARGE SCALE GENOMIC DNA]</scope>
    <source>
        <strain evidence="2 3">DSM 45486</strain>
    </source>
</reference>
<evidence type="ECO:0000313" key="3">
    <source>
        <dbReference type="Proteomes" id="UP000552097"/>
    </source>
</evidence>
<comment type="caution">
    <text evidence="2">The sequence shown here is derived from an EMBL/GenBank/DDBJ whole genome shotgun (WGS) entry which is preliminary data.</text>
</comment>